<accession>A0A7X4YTY0</accession>
<name>A0A7X4YTY0_9BACL</name>
<evidence type="ECO:0008006" key="3">
    <source>
        <dbReference type="Google" id="ProtNLM"/>
    </source>
</evidence>
<reference evidence="1 2" key="1">
    <citation type="submission" date="2020-01" db="EMBL/GenBank/DDBJ databases">
        <title>Paenibacillus soybeanensis sp. nov. isolated from the nodules of soybean (Glycine max(L.) Merr).</title>
        <authorList>
            <person name="Wang H."/>
        </authorList>
    </citation>
    <scope>NUCLEOTIDE SEQUENCE [LARGE SCALE GENOMIC DNA]</scope>
    <source>
        <strain evidence="1 2">DSM 23054</strain>
    </source>
</reference>
<dbReference type="OrthoDB" id="2629191at2"/>
<sequence>MKVYLIEKSADGTLIPIDEREWDTVMITALEHVNYLSVNNQEYQTIEGKLNVDSGSLELLVVKMNKDH</sequence>
<proteinExistence type="predicted"/>
<evidence type="ECO:0000313" key="1">
    <source>
        <dbReference type="EMBL" id="NBC72503.1"/>
    </source>
</evidence>
<dbReference type="AlphaFoldDB" id="A0A7X4YTY0"/>
<comment type="caution">
    <text evidence="1">The sequence shown here is derived from an EMBL/GenBank/DDBJ whole genome shotgun (WGS) entry which is preliminary data.</text>
</comment>
<organism evidence="1 2">
    <name type="scientific">Paenibacillus sacheonensis</name>
    <dbReference type="NCBI Taxonomy" id="742054"/>
    <lineage>
        <taxon>Bacteria</taxon>
        <taxon>Bacillati</taxon>
        <taxon>Bacillota</taxon>
        <taxon>Bacilli</taxon>
        <taxon>Bacillales</taxon>
        <taxon>Paenibacillaceae</taxon>
        <taxon>Paenibacillus</taxon>
    </lineage>
</organism>
<dbReference type="RefSeq" id="WP_161703553.1">
    <property type="nucleotide sequence ID" value="NZ_JAAAMU010000019.1"/>
</dbReference>
<gene>
    <name evidence="1" type="ORF">GT003_26190</name>
</gene>
<dbReference type="EMBL" id="JAAAMU010000019">
    <property type="protein sequence ID" value="NBC72503.1"/>
    <property type="molecule type" value="Genomic_DNA"/>
</dbReference>
<evidence type="ECO:0000313" key="2">
    <source>
        <dbReference type="Proteomes" id="UP000558113"/>
    </source>
</evidence>
<dbReference type="Proteomes" id="UP000558113">
    <property type="component" value="Unassembled WGS sequence"/>
</dbReference>
<protein>
    <recommendedName>
        <fullName evidence="3">Phage protein</fullName>
    </recommendedName>
</protein>
<keyword evidence="2" id="KW-1185">Reference proteome</keyword>